<dbReference type="PANTHER" id="PTHR43435:SF4">
    <property type="entry name" value="FGGY CARBOHYDRATE KINASE DOMAIN-CONTAINING PROTEIN"/>
    <property type="match status" value="1"/>
</dbReference>
<dbReference type="GO" id="GO:0005737">
    <property type="term" value="C:cytoplasm"/>
    <property type="evidence" value="ECO:0007669"/>
    <property type="project" value="TreeGrafter"/>
</dbReference>
<dbReference type="Proteomes" id="UP000694392">
    <property type="component" value="Unplaced"/>
</dbReference>
<evidence type="ECO:0000256" key="2">
    <source>
        <dbReference type="ARBA" id="ARBA00022777"/>
    </source>
</evidence>
<dbReference type="GeneTree" id="ENSGT01000000214434"/>
<dbReference type="Gene3D" id="3.30.420.40">
    <property type="match status" value="1"/>
</dbReference>
<dbReference type="OMA" id="PLAVNHE"/>
<dbReference type="InterPro" id="IPR018484">
    <property type="entry name" value="FGGY_N"/>
</dbReference>
<dbReference type="Pfam" id="PF00370">
    <property type="entry name" value="FGGY_N"/>
    <property type="match status" value="1"/>
</dbReference>
<dbReference type="SUPFAM" id="SSF53067">
    <property type="entry name" value="Actin-like ATPase domain"/>
    <property type="match status" value="1"/>
</dbReference>
<dbReference type="InterPro" id="IPR043129">
    <property type="entry name" value="ATPase_NBD"/>
</dbReference>
<keyword evidence="2" id="KW-0418">Kinase</keyword>
<sequence length="131" mass="14245">MHSAKEELLNYYVGIDVGSASVRAALVDQFGTVVVHADQPTQIWAPQPDHYEQSSDDIWAACCTVTKKIVRGIDTSRIRGLGFDATCSLVVVDKQFRPLAVNHEVSTLNLARDVIGGQCSAQSTGVMHRCT</sequence>
<accession>A0A8D0HK38</accession>
<name>A0A8D0HK38_SPHPU</name>
<reference evidence="4" key="1">
    <citation type="submission" date="2025-08" db="UniProtKB">
        <authorList>
            <consortium name="Ensembl"/>
        </authorList>
    </citation>
    <scope>IDENTIFICATION</scope>
</reference>
<feature type="domain" description="Carbohydrate kinase FGGY N-terminal" evidence="3">
    <location>
        <begin position="11"/>
        <end position="99"/>
    </location>
</feature>
<reference evidence="4" key="2">
    <citation type="submission" date="2025-09" db="UniProtKB">
        <authorList>
            <consortium name="Ensembl"/>
        </authorList>
    </citation>
    <scope>IDENTIFICATION</scope>
</reference>
<dbReference type="GO" id="GO:0019150">
    <property type="term" value="F:D-ribulokinase activity"/>
    <property type="evidence" value="ECO:0007669"/>
    <property type="project" value="TreeGrafter"/>
</dbReference>
<keyword evidence="1" id="KW-0808">Transferase</keyword>
<organism evidence="4 5">
    <name type="scientific">Sphenodon punctatus</name>
    <name type="common">Tuatara</name>
    <name type="synonym">Hatteria punctata</name>
    <dbReference type="NCBI Taxonomy" id="8508"/>
    <lineage>
        <taxon>Eukaryota</taxon>
        <taxon>Metazoa</taxon>
        <taxon>Chordata</taxon>
        <taxon>Craniata</taxon>
        <taxon>Vertebrata</taxon>
        <taxon>Euteleostomi</taxon>
        <taxon>Lepidosauria</taxon>
        <taxon>Sphenodontia</taxon>
        <taxon>Sphenodontidae</taxon>
        <taxon>Sphenodon</taxon>
    </lineage>
</organism>
<dbReference type="Ensembl" id="ENSSPUT00000021757.1">
    <property type="protein sequence ID" value="ENSSPUP00000020433.1"/>
    <property type="gene ID" value="ENSSPUG00000015662.1"/>
</dbReference>
<dbReference type="GO" id="GO:0019321">
    <property type="term" value="P:pentose metabolic process"/>
    <property type="evidence" value="ECO:0007669"/>
    <property type="project" value="TreeGrafter"/>
</dbReference>
<evidence type="ECO:0000256" key="1">
    <source>
        <dbReference type="ARBA" id="ARBA00022679"/>
    </source>
</evidence>
<evidence type="ECO:0000313" key="5">
    <source>
        <dbReference type="Proteomes" id="UP000694392"/>
    </source>
</evidence>
<dbReference type="AlphaFoldDB" id="A0A8D0HK38"/>
<proteinExistence type="predicted"/>
<protein>
    <recommendedName>
        <fullName evidence="3">Carbohydrate kinase FGGY N-terminal domain-containing protein</fullName>
    </recommendedName>
</protein>
<keyword evidence="5" id="KW-1185">Reference proteome</keyword>
<evidence type="ECO:0000259" key="3">
    <source>
        <dbReference type="Pfam" id="PF00370"/>
    </source>
</evidence>
<dbReference type="PANTHER" id="PTHR43435">
    <property type="entry name" value="RIBULOKINASE"/>
    <property type="match status" value="1"/>
</dbReference>
<evidence type="ECO:0000313" key="4">
    <source>
        <dbReference type="Ensembl" id="ENSSPUP00000020433.1"/>
    </source>
</evidence>